<reference evidence="2" key="1">
    <citation type="submission" date="2023-03" db="EMBL/GenBank/DDBJ databases">
        <title>Massive genome expansion in bonnet fungi (Mycena s.s.) driven by repeated elements and novel gene families across ecological guilds.</title>
        <authorList>
            <consortium name="Lawrence Berkeley National Laboratory"/>
            <person name="Harder C.B."/>
            <person name="Miyauchi S."/>
            <person name="Viragh M."/>
            <person name="Kuo A."/>
            <person name="Thoen E."/>
            <person name="Andreopoulos B."/>
            <person name="Lu D."/>
            <person name="Skrede I."/>
            <person name="Drula E."/>
            <person name="Henrissat B."/>
            <person name="Morin E."/>
            <person name="Kohler A."/>
            <person name="Barry K."/>
            <person name="LaButti K."/>
            <person name="Morin E."/>
            <person name="Salamov A."/>
            <person name="Lipzen A."/>
            <person name="Mereny Z."/>
            <person name="Hegedus B."/>
            <person name="Baldrian P."/>
            <person name="Stursova M."/>
            <person name="Weitz H."/>
            <person name="Taylor A."/>
            <person name="Grigoriev I.V."/>
            <person name="Nagy L.G."/>
            <person name="Martin F."/>
            <person name="Kauserud H."/>
        </authorList>
    </citation>
    <scope>NUCLEOTIDE SEQUENCE</scope>
    <source>
        <strain evidence="2">CBHHK188m</strain>
    </source>
</reference>
<dbReference type="Proteomes" id="UP001215280">
    <property type="component" value="Unassembled WGS sequence"/>
</dbReference>
<keyword evidence="3" id="KW-1185">Reference proteome</keyword>
<evidence type="ECO:0000313" key="2">
    <source>
        <dbReference type="EMBL" id="KAJ7763589.1"/>
    </source>
</evidence>
<evidence type="ECO:0000256" key="1">
    <source>
        <dbReference type="SAM" id="SignalP"/>
    </source>
</evidence>
<proteinExistence type="predicted"/>
<accession>A0AAD7JF36</accession>
<dbReference type="InterPro" id="IPR036047">
    <property type="entry name" value="F-box-like_dom_sf"/>
</dbReference>
<evidence type="ECO:0000313" key="3">
    <source>
        <dbReference type="Proteomes" id="UP001215280"/>
    </source>
</evidence>
<protein>
    <submittedName>
        <fullName evidence="2">Uncharacterized protein</fullName>
    </submittedName>
</protein>
<dbReference type="SUPFAM" id="SSF81383">
    <property type="entry name" value="F-box domain"/>
    <property type="match status" value="1"/>
</dbReference>
<feature type="signal peptide" evidence="1">
    <location>
        <begin position="1"/>
        <end position="17"/>
    </location>
</feature>
<organism evidence="2 3">
    <name type="scientific">Mycena maculata</name>
    <dbReference type="NCBI Taxonomy" id="230809"/>
    <lineage>
        <taxon>Eukaryota</taxon>
        <taxon>Fungi</taxon>
        <taxon>Dikarya</taxon>
        <taxon>Basidiomycota</taxon>
        <taxon>Agaricomycotina</taxon>
        <taxon>Agaricomycetes</taxon>
        <taxon>Agaricomycetidae</taxon>
        <taxon>Agaricales</taxon>
        <taxon>Marasmiineae</taxon>
        <taxon>Mycenaceae</taxon>
        <taxon>Mycena</taxon>
    </lineage>
</organism>
<comment type="caution">
    <text evidence="2">The sequence shown here is derived from an EMBL/GenBank/DDBJ whole genome shotgun (WGS) entry which is preliminary data.</text>
</comment>
<sequence length="205" mass="23248">MGIFLHLSHKALLSVLAVCFQWNTIIIKDPTLSIQMFKKSTKVYVEPGCHEQPDRGTADHLGMLLNSFNKDPKYLRFKLTVPQHSERSIAATWSRSHDNASVTTKLRSDPKWTPPEAIRLHPAIPEVLYILGNGLEDMCVFIADNHTLTITNNLTSIPMVTTVALQVSQSFTITVKNSKGVMLLNLFSRMVKEYMLWFDIHHVTC</sequence>
<keyword evidence="1" id="KW-0732">Signal</keyword>
<gene>
    <name evidence="2" type="ORF">DFH07DRAFT_770770</name>
</gene>
<dbReference type="EMBL" id="JARJLG010000040">
    <property type="protein sequence ID" value="KAJ7763589.1"/>
    <property type="molecule type" value="Genomic_DNA"/>
</dbReference>
<feature type="chain" id="PRO_5042000958" evidence="1">
    <location>
        <begin position="18"/>
        <end position="205"/>
    </location>
</feature>
<name>A0AAD7JF36_9AGAR</name>
<dbReference type="AlphaFoldDB" id="A0AAD7JF36"/>